<sequence>MVTSHSCEQLAELARLSSSNRTSQPTPRKSSEEATAGRKDQAEWCRDHLVMRSGEGDLRLSPQRFRTSSAWRSCSPNSALIASGLQGLCRGPGLLPASSSSGVSATASSIDEAEVELDGRLIKAVVTQDGRLLPVQSFGQNVRRTSVARPSVPGSRIPGPSIGSGSRETGCQKV</sequence>
<feature type="region of interest" description="Disordered" evidence="1">
    <location>
        <begin position="144"/>
        <end position="174"/>
    </location>
</feature>
<organism evidence="2 3">
    <name type="scientific">Protopolystoma xenopodis</name>
    <dbReference type="NCBI Taxonomy" id="117903"/>
    <lineage>
        <taxon>Eukaryota</taxon>
        <taxon>Metazoa</taxon>
        <taxon>Spiralia</taxon>
        <taxon>Lophotrochozoa</taxon>
        <taxon>Platyhelminthes</taxon>
        <taxon>Monogenea</taxon>
        <taxon>Polyopisthocotylea</taxon>
        <taxon>Polystomatidea</taxon>
        <taxon>Polystomatidae</taxon>
        <taxon>Protopolystoma</taxon>
    </lineage>
</organism>
<evidence type="ECO:0000313" key="2">
    <source>
        <dbReference type="EMBL" id="VEL22286.1"/>
    </source>
</evidence>
<keyword evidence="3" id="KW-1185">Reference proteome</keyword>
<feature type="compositionally biased region" description="Basic and acidic residues" evidence="1">
    <location>
        <begin position="29"/>
        <end position="42"/>
    </location>
</feature>
<proteinExistence type="predicted"/>
<feature type="region of interest" description="Disordered" evidence="1">
    <location>
        <begin position="14"/>
        <end position="42"/>
    </location>
</feature>
<dbReference type="Proteomes" id="UP000784294">
    <property type="component" value="Unassembled WGS sequence"/>
</dbReference>
<evidence type="ECO:0000313" key="3">
    <source>
        <dbReference type="Proteomes" id="UP000784294"/>
    </source>
</evidence>
<gene>
    <name evidence="2" type="ORF">PXEA_LOCUS15726</name>
</gene>
<feature type="compositionally biased region" description="Low complexity" evidence="1">
    <location>
        <begin position="149"/>
        <end position="167"/>
    </location>
</feature>
<evidence type="ECO:0000256" key="1">
    <source>
        <dbReference type="SAM" id="MobiDB-lite"/>
    </source>
</evidence>
<name>A0A3S5AQ37_9PLAT</name>
<feature type="compositionally biased region" description="Polar residues" evidence="1">
    <location>
        <begin position="16"/>
        <end position="28"/>
    </location>
</feature>
<dbReference type="AlphaFoldDB" id="A0A3S5AQ37"/>
<comment type="caution">
    <text evidence="2">The sequence shown here is derived from an EMBL/GenBank/DDBJ whole genome shotgun (WGS) entry which is preliminary data.</text>
</comment>
<protein>
    <submittedName>
        <fullName evidence="2">Uncharacterized protein</fullName>
    </submittedName>
</protein>
<reference evidence="2" key="1">
    <citation type="submission" date="2018-11" db="EMBL/GenBank/DDBJ databases">
        <authorList>
            <consortium name="Pathogen Informatics"/>
        </authorList>
    </citation>
    <scope>NUCLEOTIDE SEQUENCE</scope>
</reference>
<dbReference type="EMBL" id="CAAALY010055601">
    <property type="protein sequence ID" value="VEL22286.1"/>
    <property type="molecule type" value="Genomic_DNA"/>
</dbReference>
<accession>A0A3S5AQ37</accession>